<reference evidence="2 3" key="1">
    <citation type="submission" date="2024-02" db="EMBL/GenBank/DDBJ databases">
        <authorList>
            <person name="Chen Y."/>
            <person name="Shah S."/>
            <person name="Dougan E. K."/>
            <person name="Thang M."/>
            <person name="Chan C."/>
        </authorList>
    </citation>
    <scope>NUCLEOTIDE SEQUENCE [LARGE SCALE GENOMIC DNA]</scope>
</reference>
<organism evidence="2 3">
    <name type="scientific">Durusdinium trenchii</name>
    <dbReference type="NCBI Taxonomy" id="1381693"/>
    <lineage>
        <taxon>Eukaryota</taxon>
        <taxon>Sar</taxon>
        <taxon>Alveolata</taxon>
        <taxon>Dinophyceae</taxon>
        <taxon>Suessiales</taxon>
        <taxon>Symbiodiniaceae</taxon>
        <taxon>Durusdinium</taxon>
    </lineage>
</organism>
<dbReference type="InterPro" id="IPR051681">
    <property type="entry name" value="Ser/Thr_Kinases-Pseudokinases"/>
</dbReference>
<dbReference type="EMBL" id="CAXAMM010040173">
    <property type="protein sequence ID" value="CAK9091512.1"/>
    <property type="molecule type" value="Genomic_DNA"/>
</dbReference>
<dbReference type="SMART" id="SM00220">
    <property type="entry name" value="S_TKc"/>
    <property type="match status" value="1"/>
</dbReference>
<dbReference type="PROSITE" id="PS00108">
    <property type="entry name" value="PROTEIN_KINASE_ST"/>
    <property type="match status" value="1"/>
</dbReference>
<name>A0ABP0QTB3_9DINO</name>
<proteinExistence type="predicted"/>
<dbReference type="InterPro" id="IPR008271">
    <property type="entry name" value="Ser/Thr_kinase_AS"/>
</dbReference>
<evidence type="ECO:0000313" key="3">
    <source>
        <dbReference type="Proteomes" id="UP001642464"/>
    </source>
</evidence>
<evidence type="ECO:0000259" key="1">
    <source>
        <dbReference type="PROSITE" id="PS50011"/>
    </source>
</evidence>
<dbReference type="PANTHER" id="PTHR44329">
    <property type="entry name" value="SERINE/THREONINE-PROTEIN KINASE TNNI3K-RELATED"/>
    <property type="match status" value="1"/>
</dbReference>
<dbReference type="InterPro" id="IPR000719">
    <property type="entry name" value="Prot_kinase_dom"/>
</dbReference>
<evidence type="ECO:0000313" key="2">
    <source>
        <dbReference type="EMBL" id="CAK9091512.1"/>
    </source>
</evidence>
<comment type="caution">
    <text evidence="2">The sequence shown here is derived from an EMBL/GenBank/DDBJ whole genome shotgun (WGS) entry which is preliminary data.</text>
</comment>
<feature type="domain" description="Protein kinase" evidence="1">
    <location>
        <begin position="67"/>
        <end position="404"/>
    </location>
</feature>
<protein>
    <submittedName>
        <fullName evidence="2">Ankyrin repeat and protein kinase domain-containing protein 1</fullName>
    </submittedName>
</protein>
<dbReference type="PROSITE" id="PS50011">
    <property type="entry name" value="PROTEIN_KINASE_DOM"/>
    <property type="match status" value="1"/>
</dbReference>
<accession>A0ABP0QTB3</accession>
<dbReference type="Proteomes" id="UP001642464">
    <property type="component" value="Unassembled WGS sequence"/>
</dbReference>
<keyword evidence="2" id="KW-0418">Kinase</keyword>
<dbReference type="Gene3D" id="1.10.510.10">
    <property type="entry name" value="Transferase(Phosphotransferase) domain 1"/>
    <property type="match status" value="1"/>
</dbReference>
<keyword evidence="2" id="KW-0808">Transferase</keyword>
<dbReference type="SUPFAM" id="SSF56112">
    <property type="entry name" value="Protein kinase-like (PK-like)"/>
    <property type="match status" value="1"/>
</dbReference>
<dbReference type="InterPro" id="IPR011009">
    <property type="entry name" value="Kinase-like_dom_sf"/>
</dbReference>
<keyword evidence="3" id="KW-1185">Reference proteome</keyword>
<dbReference type="GO" id="GO:0016301">
    <property type="term" value="F:kinase activity"/>
    <property type="evidence" value="ECO:0007669"/>
    <property type="project" value="UniProtKB-KW"/>
</dbReference>
<gene>
    <name evidence="2" type="ORF">SCF082_LOCUS43112</name>
</gene>
<dbReference type="Pfam" id="PF00069">
    <property type="entry name" value="Pkinase"/>
    <property type="match status" value="1"/>
</dbReference>
<sequence length="405" mass="45025">MARRERRAKRMADWYGLAVEGERGAAAKKQCVARAEEVAEKLPPGAAKGLQNAAPSGPEGIDPITMERLLSQVQKGGPSVQNEALVAVTGLPPQHAAKLLEFALEKSKELRDPSMYMVSTVARGFKPRWREMVEASVPSKGWFDALQRRKEKAYNLSWRKIESRTKPGVFYWENFHTGQRSVDDPRRPVSPSPVPSTNDMALVFELVKGQTLHDWLKGQPHPISCDAGKVNILRDISLALRYMHQQDKTLVHGDLKPTNVFVEDNLETRAKLGDFGLSRFLYKTEQAMGGSLRWMAPEIATGHDRSPSCAADVFSLGALLSFTLTDVKPFEGVDRNQILKMMCRGSVPALTWPSTEEDECVLRIALLGDSCYSMNPVKRPDIMQVLEVLEMCRGLGAEVEGPLLV</sequence>